<gene>
    <name evidence="2" type="ORF">RchiOBHm_Chr2g0151281</name>
</gene>
<dbReference type="Gramene" id="PRQ52049">
    <property type="protein sequence ID" value="PRQ52049"/>
    <property type="gene ID" value="RchiOBHm_Chr2g0151281"/>
</dbReference>
<feature type="compositionally biased region" description="Acidic residues" evidence="1">
    <location>
        <begin position="44"/>
        <end position="75"/>
    </location>
</feature>
<comment type="caution">
    <text evidence="2">The sequence shown here is derived from an EMBL/GenBank/DDBJ whole genome shotgun (WGS) entry which is preliminary data.</text>
</comment>
<proteinExistence type="predicted"/>
<evidence type="ECO:0000313" key="2">
    <source>
        <dbReference type="EMBL" id="PRQ52049.1"/>
    </source>
</evidence>
<accession>A0A2P6S049</accession>
<reference evidence="2 3" key="1">
    <citation type="journal article" date="2018" name="Nat. Genet.">
        <title>The Rosa genome provides new insights in the design of modern roses.</title>
        <authorList>
            <person name="Bendahmane M."/>
        </authorList>
    </citation>
    <scope>NUCLEOTIDE SEQUENCE [LARGE SCALE GENOMIC DNA]</scope>
    <source>
        <strain evidence="3">cv. Old Blush</strain>
    </source>
</reference>
<dbReference type="OrthoDB" id="10581533at2759"/>
<dbReference type="EMBL" id="PDCK01000040">
    <property type="protein sequence ID" value="PRQ52049.1"/>
    <property type="molecule type" value="Genomic_DNA"/>
</dbReference>
<name>A0A2P6S049_ROSCH</name>
<evidence type="ECO:0000313" key="3">
    <source>
        <dbReference type="Proteomes" id="UP000238479"/>
    </source>
</evidence>
<protein>
    <submittedName>
        <fullName evidence="2">Putative transcription factor interactor and regulator CCHC(Zn) family</fullName>
    </submittedName>
</protein>
<organism evidence="2 3">
    <name type="scientific">Rosa chinensis</name>
    <name type="common">China rose</name>
    <dbReference type="NCBI Taxonomy" id="74649"/>
    <lineage>
        <taxon>Eukaryota</taxon>
        <taxon>Viridiplantae</taxon>
        <taxon>Streptophyta</taxon>
        <taxon>Embryophyta</taxon>
        <taxon>Tracheophyta</taxon>
        <taxon>Spermatophyta</taxon>
        <taxon>Magnoliopsida</taxon>
        <taxon>eudicotyledons</taxon>
        <taxon>Gunneridae</taxon>
        <taxon>Pentapetalae</taxon>
        <taxon>rosids</taxon>
        <taxon>fabids</taxon>
        <taxon>Rosales</taxon>
        <taxon>Rosaceae</taxon>
        <taxon>Rosoideae</taxon>
        <taxon>Rosoideae incertae sedis</taxon>
        <taxon>Rosa</taxon>
    </lineage>
</organism>
<evidence type="ECO:0000256" key="1">
    <source>
        <dbReference type="SAM" id="MobiDB-lite"/>
    </source>
</evidence>
<dbReference type="AlphaFoldDB" id="A0A2P6S049"/>
<feature type="region of interest" description="Disordered" evidence="1">
    <location>
        <begin position="1"/>
        <end position="75"/>
    </location>
</feature>
<keyword evidence="3" id="KW-1185">Reference proteome</keyword>
<dbReference type="Proteomes" id="UP000238479">
    <property type="component" value="Chromosome 2"/>
</dbReference>
<sequence length="195" mass="22116">MSLVESEFSKDPNPYLNQVPPEEDDKIQAHGKHKAAEDSLSQLEVEEEEEEDEEGEEEAEEEEEEAEEEEEGEEFELCDVCLKDKEHWTDECPYLVCIPNPMEVTLGKGYYMVCVDCNVSGGHSDIVGTQCNVWGGHPDRRWKGRAIVKVCGICAGVRHWSAECPNKHLLQKQKSLLECAAEYRSWLATKKCQPA</sequence>